<protein>
    <submittedName>
        <fullName evidence="2">Detected protein of confused Function</fullName>
    </submittedName>
</protein>
<organism evidence="2 3">
    <name type="scientific">Hibiscus syriacus</name>
    <name type="common">Rose of Sharon</name>
    <dbReference type="NCBI Taxonomy" id="106335"/>
    <lineage>
        <taxon>Eukaryota</taxon>
        <taxon>Viridiplantae</taxon>
        <taxon>Streptophyta</taxon>
        <taxon>Embryophyta</taxon>
        <taxon>Tracheophyta</taxon>
        <taxon>Spermatophyta</taxon>
        <taxon>Magnoliopsida</taxon>
        <taxon>eudicotyledons</taxon>
        <taxon>Gunneridae</taxon>
        <taxon>Pentapetalae</taxon>
        <taxon>rosids</taxon>
        <taxon>malvids</taxon>
        <taxon>Malvales</taxon>
        <taxon>Malvaceae</taxon>
        <taxon>Malvoideae</taxon>
        <taxon>Hibiscus</taxon>
    </lineage>
</organism>
<gene>
    <name evidence="2" type="ORF">F3Y22_tig00111402pilonHSYRG00559</name>
</gene>
<dbReference type="EMBL" id="VEPZ02001331">
    <property type="protein sequence ID" value="KAE8678963.1"/>
    <property type="molecule type" value="Genomic_DNA"/>
</dbReference>
<dbReference type="AlphaFoldDB" id="A0A6A2XTL0"/>
<feature type="region of interest" description="Disordered" evidence="1">
    <location>
        <begin position="135"/>
        <end position="154"/>
    </location>
</feature>
<reference evidence="2" key="1">
    <citation type="submission" date="2019-09" db="EMBL/GenBank/DDBJ databases">
        <title>Draft genome information of white flower Hibiscus syriacus.</title>
        <authorList>
            <person name="Kim Y.-M."/>
        </authorList>
    </citation>
    <scope>NUCLEOTIDE SEQUENCE [LARGE SCALE GENOMIC DNA]</scope>
    <source>
        <strain evidence="2">YM2019G1</strain>
    </source>
</reference>
<keyword evidence="3" id="KW-1185">Reference proteome</keyword>
<evidence type="ECO:0000313" key="3">
    <source>
        <dbReference type="Proteomes" id="UP000436088"/>
    </source>
</evidence>
<comment type="caution">
    <text evidence="2">The sequence shown here is derived from an EMBL/GenBank/DDBJ whole genome shotgun (WGS) entry which is preliminary data.</text>
</comment>
<proteinExistence type="predicted"/>
<name>A0A6A2XTL0_HIBSY</name>
<dbReference type="Proteomes" id="UP000436088">
    <property type="component" value="Unassembled WGS sequence"/>
</dbReference>
<evidence type="ECO:0000256" key="1">
    <source>
        <dbReference type="SAM" id="MobiDB-lite"/>
    </source>
</evidence>
<accession>A0A6A2XTL0</accession>
<sequence>MARIYTLLAIDPAERLTATAALRSEFFTTKPYACEPSSLPNIHSVKRWMQNGEMMKHEGWNLFTCDGSDNYCACKSIDIILRAASKTLGGGARKTRARDRARAVPAPEANAELQSNVDADMLFLIPCHLKKHANAKSKSEKFPPPHQDGALGFPLGASQHIDPSFVPPDVPFSTTFTYSKETIQSQSGPLVETTSIGGRTL</sequence>
<evidence type="ECO:0000313" key="2">
    <source>
        <dbReference type="EMBL" id="KAE8678963.1"/>
    </source>
</evidence>